<sequence length="100" mass="10524">MAQYQILARKLLGPPGTGPKHTLEVKNSVATPHWVHRTAAARRSPPPAQLAAHCRMLHAPPRATVAHGGGHLHAHLAQVGGRCRAPPFATIAHGGRPSAL</sequence>
<name>A0A2Z7AEY3_9LAMI</name>
<evidence type="ECO:0000313" key="2">
    <source>
        <dbReference type="Proteomes" id="UP000250235"/>
    </source>
</evidence>
<organism evidence="1 2">
    <name type="scientific">Dorcoceras hygrometricum</name>
    <dbReference type="NCBI Taxonomy" id="472368"/>
    <lineage>
        <taxon>Eukaryota</taxon>
        <taxon>Viridiplantae</taxon>
        <taxon>Streptophyta</taxon>
        <taxon>Embryophyta</taxon>
        <taxon>Tracheophyta</taxon>
        <taxon>Spermatophyta</taxon>
        <taxon>Magnoliopsida</taxon>
        <taxon>eudicotyledons</taxon>
        <taxon>Gunneridae</taxon>
        <taxon>Pentapetalae</taxon>
        <taxon>asterids</taxon>
        <taxon>lamiids</taxon>
        <taxon>Lamiales</taxon>
        <taxon>Gesneriaceae</taxon>
        <taxon>Didymocarpoideae</taxon>
        <taxon>Trichosporeae</taxon>
        <taxon>Loxocarpinae</taxon>
        <taxon>Dorcoceras</taxon>
    </lineage>
</organism>
<keyword evidence="2" id="KW-1185">Reference proteome</keyword>
<proteinExistence type="predicted"/>
<reference evidence="1 2" key="1">
    <citation type="journal article" date="2015" name="Proc. Natl. Acad. Sci. U.S.A.">
        <title>The resurrection genome of Boea hygrometrica: A blueprint for survival of dehydration.</title>
        <authorList>
            <person name="Xiao L."/>
            <person name="Yang G."/>
            <person name="Zhang L."/>
            <person name="Yang X."/>
            <person name="Zhao S."/>
            <person name="Ji Z."/>
            <person name="Zhou Q."/>
            <person name="Hu M."/>
            <person name="Wang Y."/>
            <person name="Chen M."/>
            <person name="Xu Y."/>
            <person name="Jin H."/>
            <person name="Xiao X."/>
            <person name="Hu G."/>
            <person name="Bao F."/>
            <person name="Hu Y."/>
            <person name="Wan P."/>
            <person name="Li L."/>
            <person name="Deng X."/>
            <person name="Kuang T."/>
            <person name="Xiang C."/>
            <person name="Zhu J.K."/>
            <person name="Oliver M.J."/>
            <person name="He Y."/>
        </authorList>
    </citation>
    <scope>NUCLEOTIDE SEQUENCE [LARGE SCALE GENOMIC DNA]</scope>
    <source>
        <strain evidence="2">cv. XS01</strain>
    </source>
</reference>
<protein>
    <submittedName>
        <fullName evidence="1">Uncharacterized protein</fullName>
    </submittedName>
</protein>
<dbReference type="EMBL" id="KV016268">
    <property type="protein sequence ID" value="KZV19870.1"/>
    <property type="molecule type" value="Genomic_DNA"/>
</dbReference>
<gene>
    <name evidence="1" type="ORF">F511_33252</name>
</gene>
<dbReference type="AlphaFoldDB" id="A0A2Z7AEY3"/>
<accession>A0A2Z7AEY3</accession>
<dbReference type="Proteomes" id="UP000250235">
    <property type="component" value="Unassembled WGS sequence"/>
</dbReference>
<evidence type="ECO:0000313" key="1">
    <source>
        <dbReference type="EMBL" id="KZV19870.1"/>
    </source>
</evidence>